<sequence length="89" mass="9956">MVPGYSGAGYGERRRTRRDVAASRIVHDVPGRHGPGHMLRGMYRIPALWPAAYGPRVRPLPRLLARTAVRLTDFVRALALADHRPFTSL</sequence>
<name>A0ABW6YTG6_9ACTN</name>
<protein>
    <submittedName>
        <fullName evidence="2">Uncharacterized protein</fullName>
    </submittedName>
</protein>
<gene>
    <name evidence="2" type="ORF">ACF1HC_08645</name>
</gene>
<evidence type="ECO:0000313" key="2">
    <source>
        <dbReference type="EMBL" id="MFF9881663.1"/>
    </source>
</evidence>
<proteinExistence type="predicted"/>
<dbReference type="EMBL" id="JBICBM010000004">
    <property type="protein sequence ID" value="MFF9881663.1"/>
    <property type="molecule type" value="Genomic_DNA"/>
</dbReference>
<evidence type="ECO:0000256" key="1">
    <source>
        <dbReference type="SAM" id="MobiDB-lite"/>
    </source>
</evidence>
<keyword evidence="3" id="KW-1185">Reference proteome</keyword>
<evidence type="ECO:0000313" key="3">
    <source>
        <dbReference type="Proteomes" id="UP001603418"/>
    </source>
</evidence>
<organism evidence="2 3">
    <name type="scientific">Streptomyces eurythermus</name>
    <dbReference type="NCBI Taxonomy" id="42237"/>
    <lineage>
        <taxon>Bacteria</taxon>
        <taxon>Bacillati</taxon>
        <taxon>Actinomycetota</taxon>
        <taxon>Actinomycetes</taxon>
        <taxon>Kitasatosporales</taxon>
        <taxon>Streptomycetaceae</taxon>
        <taxon>Streptomyces</taxon>
    </lineage>
</organism>
<feature type="region of interest" description="Disordered" evidence="1">
    <location>
        <begin position="1"/>
        <end position="21"/>
    </location>
</feature>
<accession>A0ABW6YTG6</accession>
<comment type="caution">
    <text evidence="2">The sequence shown here is derived from an EMBL/GenBank/DDBJ whole genome shotgun (WGS) entry which is preliminary data.</text>
</comment>
<reference evidence="2 3" key="1">
    <citation type="submission" date="2024-10" db="EMBL/GenBank/DDBJ databases">
        <title>The Natural Products Discovery Center: Release of the First 8490 Sequenced Strains for Exploring Actinobacteria Biosynthetic Diversity.</title>
        <authorList>
            <person name="Kalkreuter E."/>
            <person name="Kautsar S.A."/>
            <person name="Yang D."/>
            <person name="Bader C.D."/>
            <person name="Teijaro C.N."/>
            <person name="Fluegel L."/>
            <person name="Davis C.M."/>
            <person name="Simpson J.R."/>
            <person name="Lauterbach L."/>
            <person name="Steele A.D."/>
            <person name="Gui C."/>
            <person name="Meng S."/>
            <person name="Li G."/>
            <person name="Viehrig K."/>
            <person name="Ye F."/>
            <person name="Su P."/>
            <person name="Kiefer A.F."/>
            <person name="Nichols A."/>
            <person name="Cepeda A.J."/>
            <person name="Yan W."/>
            <person name="Fan B."/>
            <person name="Jiang Y."/>
            <person name="Adhikari A."/>
            <person name="Zheng C.-J."/>
            <person name="Schuster L."/>
            <person name="Cowan T.M."/>
            <person name="Smanski M.J."/>
            <person name="Chevrette M.G."/>
            <person name="De Carvalho L.P.S."/>
            <person name="Shen B."/>
        </authorList>
    </citation>
    <scope>NUCLEOTIDE SEQUENCE [LARGE SCALE GENOMIC DNA]</scope>
    <source>
        <strain evidence="2 3">NPDC013366</strain>
    </source>
</reference>
<feature type="compositionally biased region" description="Gly residues" evidence="1">
    <location>
        <begin position="1"/>
        <end position="10"/>
    </location>
</feature>
<dbReference type="Proteomes" id="UP001603418">
    <property type="component" value="Unassembled WGS sequence"/>
</dbReference>
<dbReference type="RefSeq" id="WP_157855528.1">
    <property type="nucleotide sequence ID" value="NZ_JBFACJ010000009.1"/>
</dbReference>